<dbReference type="STRING" id="693661.Arcve_1216"/>
<dbReference type="eggNOG" id="arCOG04922">
    <property type="taxonomic scope" value="Archaea"/>
</dbReference>
<dbReference type="EMBL" id="CP002588">
    <property type="protein sequence ID" value="AEA47223.1"/>
    <property type="molecule type" value="Genomic_DNA"/>
</dbReference>
<proteinExistence type="predicted"/>
<evidence type="ECO:0000313" key="3">
    <source>
        <dbReference type="EMBL" id="AEA47223.1"/>
    </source>
</evidence>
<keyword evidence="2" id="KW-0808">Transferase</keyword>
<dbReference type="SUPFAM" id="SSF53756">
    <property type="entry name" value="UDP-Glycosyltransferase/glycogen phosphorylase"/>
    <property type="match status" value="2"/>
</dbReference>
<dbReference type="PANTHER" id="PTHR10176">
    <property type="entry name" value="GLYCOGEN SYNTHASE"/>
    <property type="match status" value="1"/>
</dbReference>
<accession>F2KMM6</accession>
<dbReference type="Gene3D" id="3.40.50.2000">
    <property type="entry name" value="Glycogen Phosphorylase B"/>
    <property type="match status" value="2"/>
</dbReference>
<protein>
    <submittedName>
        <fullName evidence="3">Glycogen synthase</fullName>
    </submittedName>
</protein>
<evidence type="ECO:0000256" key="2">
    <source>
        <dbReference type="ARBA" id="ARBA00022679"/>
    </source>
</evidence>
<dbReference type="GO" id="GO:0004373">
    <property type="term" value="F:alpha-1,4-glucan glucosyltransferase (UDP-glucose donor) activity"/>
    <property type="evidence" value="ECO:0007669"/>
    <property type="project" value="InterPro"/>
</dbReference>
<organism evidence="3 4">
    <name type="scientific">Archaeoglobus veneficus (strain DSM 11195 / SNP6)</name>
    <dbReference type="NCBI Taxonomy" id="693661"/>
    <lineage>
        <taxon>Archaea</taxon>
        <taxon>Methanobacteriati</taxon>
        <taxon>Methanobacteriota</taxon>
        <taxon>Archaeoglobi</taxon>
        <taxon>Archaeoglobales</taxon>
        <taxon>Archaeoglobaceae</taxon>
        <taxon>Archaeoglobus</taxon>
    </lineage>
</organism>
<dbReference type="AlphaFoldDB" id="F2KMM6"/>
<dbReference type="GO" id="GO:0005737">
    <property type="term" value="C:cytoplasm"/>
    <property type="evidence" value="ECO:0007669"/>
    <property type="project" value="TreeGrafter"/>
</dbReference>
<dbReference type="Proteomes" id="UP000008136">
    <property type="component" value="Chromosome"/>
</dbReference>
<dbReference type="HOGENOM" id="CLU_453900_0_0_2"/>
<dbReference type="PANTHER" id="PTHR10176:SF3">
    <property type="entry name" value="GLYCOGEN [STARCH] SYNTHASE"/>
    <property type="match status" value="1"/>
</dbReference>
<dbReference type="KEGG" id="ave:Arcve_1216"/>
<keyword evidence="4" id="KW-1185">Reference proteome</keyword>
<keyword evidence="1" id="KW-0328">Glycosyltransferase</keyword>
<evidence type="ECO:0000256" key="1">
    <source>
        <dbReference type="ARBA" id="ARBA00022676"/>
    </source>
</evidence>
<gene>
    <name evidence="3" type="ordered locus">Arcve_1216</name>
</gene>
<dbReference type="InterPro" id="IPR008631">
    <property type="entry name" value="Glycogen_synth"/>
</dbReference>
<reference evidence="3 4" key="1">
    <citation type="submission" date="2011-03" db="EMBL/GenBank/DDBJ databases">
        <title>The complete genome of Archaeoglobus veneficus SNP6.</title>
        <authorList>
            <consortium name="US DOE Joint Genome Institute (JGI-PGF)"/>
            <person name="Lucas S."/>
            <person name="Copeland A."/>
            <person name="Lapidus A."/>
            <person name="Bruce D."/>
            <person name="Goodwin L."/>
            <person name="Pitluck S."/>
            <person name="Kyrpides N."/>
            <person name="Mavromatis K."/>
            <person name="Pagani I."/>
            <person name="Ivanova N."/>
            <person name="Mikhailova N."/>
            <person name="Lu M."/>
            <person name="Detter J.C."/>
            <person name="Tapia R."/>
            <person name="Han C."/>
            <person name="Land M."/>
            <person name="Hauser L."/>
            <person name="Markowitz V."/>
            <person name="Cheng J.-F."/>
            <person name="Hugenholtz P."/>
            <person name="Woyke T."/>
            <person name="Wu D."/>
            <person name="Spring S."/>
            <person name="Brambilla E."/>
            <person name="Klenk H.-P."/>
            <person name="Eisen J.A."/>
        </authorList>
    </citation>
    <scope>NUCLEOTIDE SEQUENCE [LARGE SCALE GENOMIC DNA]</scope>
    <source>
        <strain>SNP6</strain>
    </source>
</reference>
<sequence>MIIAGEEAGPKSNKLGGVWNVIDAEAKKMAEIASEEIIVVGPYFERLGQDWSPKNRITHAEFDDAVGSAIDEAAKRVGLPYVTGKIGKVNYVLFNVEHCLGRIVRYDNQDMRLSDAVKAEAYRLVGLDSLRYEATSYGREYTHYLNLSYAVSEFTKALLDSGKVSLHCHEYPVFYAIARLEKLKIPVKTVATFHATKIGRALGVGVFDKIRRGDPTYPPNIQHGLVELEKLAKYAETVTFVSEGTRAEAKLFYGIDGLVIRNGIEVTNEIIDWEKKTECLNRIRSTIVSRLSRYNGIELEEEQIIPIYTISRLELENKGYPDLMDALVILDRILTNRIENGEIEEVKVFCLLITAFGYKDPSTLPEGFPVELPDEILVGDELRLKKMVEKRKIDVGNLKKRAVCAMPYPQWVGRNDGGFGMTIDEIAAGCVAGIFPSRYEPFLLTALEACSEACPVVISRACGFSGAVKELQRRKGIFGGVILVDNIEQSYLETITDYAFGLHIIIDALLRDRAKDKMMCSTAFVLANEMSWDEPVGMYYEILRE</sequence>
<evidence type="ECO:0000313" key="4">
    <source>
        <dbReference type="Proteomes" id="UP000008136"/>
    </source>
</evidence>
<dbReference type="GO" id="GO:0005978">
    <property type="term" value="P:glycogen biosynthetic process"/>
    <property type="evidence" value="ECO:0007669"/>
    <property type="project" value="InterPro"/>
</dbReference>
<dbReference type="Pfam" id="PF05693">
    <property type="entry name" value="Glycogen_syn"/>
    <property type="match status" value="1"/>
</dbReference>
<name>F2KMM6_ARCVS</name>